<gene>
    <name evidence="1" type="ORF">HGRIS_001946</name>
</gene>
<keyword evidence="2" id="KW-1185">Reference proteome</keyword>
<dbReference type="Proteomes" id="UP001556367">
    <property type="component" value="Unassembled WGS sequence"/>
</dbReference>
<reference evidence="2" key="1">
    <citation type="submission" date="2024-06" db="EMBL/GenBank/DDBJ databases">
        <title>Multi-omics analyses provide insights into the biosynthesis of the anticancer antibiotic pleurotin in Hohenbuehelia grisea.</title>
        <authorList>
            <person name="Weaver J.A."/>
            <person name="Alberti F."/>
        </authorList>
    </citation>
    <scope>NUCLEOTIDE SEQUENCE [LARGE SCALE GENOMIC DNA]</scope>
    <source>
        <strain evidence="2">T-177</strain>
    </source>
</reference>
<proteinExistence type="predicted"/>
<evidence type="ECO:0000313" key="1">
    <source>
        <dbReference type="EMBL" id="KAL0955729.1"/>
    </source>
</evidence>
<sequence length="68" mass="7215">MIAAYELPHKGARLTVRHGGDARDGDLKCKATRVISDQLMGSAPLARNDRAANGWVDAATSGRGEIKP</sequence>
<evidence type="ECO:0000313" key="2">
    <source>
        <dbReference type="Proteomes" id="UP001556367"/>
    </source>
</evidence>
<organism evidence="1 2">
    <name type="scientific">Hohenbuehelia grisea</name>
    <dbReference type="NCBI Taxonomy" id="104357"/>
    <lineage>
        <taxon>Eukaryota</taxon>
        <taxon>Fungi</taxon>
        <taxon>Dikarya</taxon>
        <taxon>Basidiomycota</taxon>
        <taxon>Agaricomycotina</taxon>
        <taxon>Agaricomycetes</taxon>
        <taxon>Agaricomycetidae</taxon>
        <taxon>Agaricales</taxon>
        <taxon>Pleurotineae</taxon>
        <taxon>Pleurotaceae</taxon>
        <taxon>Hohenbuehelia</taxon>
    </lineage>
</organism>
<comment type="caution">
    <text evidence="1">The sequence shown here is derived from an EMBL/GenBank/DDBJ whole genome shotgun (WGS) entry which is preliminary data.</text>
</comment>
<name>A0ABR3JIY1_9AGAR</name>
<accession>A0ABR3JIY1</accession>
<protein>
    <submittedName>
        <fullName evidence="1">Uncharacterized protein</fullName>
    </submittedName>
</protein>
<dbReference type="EMBL" id="JASNQZ010000006">
    <property type="protein sequence ID" value="KAL0955729.1"/>
    <property type="molecule type" value="Genomic_DNA"/>
</dbReference>